<gene>
    <name evidence="2" type="ORF">G3T36_03205</name>
</gene>
<dbReference type="EMBL" id="JAAGWY010000001">
    <property type="protein sequence ID" value="NEN04871.1"/>
    <property type="molecule type" value="Genomic_DNA"/>
</dbReference>
<keyword evidence="1" id="KW-1133">Transmembrane helix</keyword>
<keyword evidence="1" id="KW-0472">Membrane</keyword>
<reference evidence="2 3" key="1">
    <citation type="journal article" date="2014" name="J. Microbiol.">
        <title>Diaminobutyricibacter tongyongensis gen. nov., sp. nov. and Homoserinibacter gongjuensis gen. nov., sp. nov. belong to the family Microbacteriaceae.</title>
        <authorList>
            <person name="Kim S.J."/>
            <person name="Ahn J.H."/>
            <person name="Weon H.Y."/>
            <person name="Hamada M."/>
            <person name="Suzuki K."/>
            <person name="Kwon S.W."/>
        </authorList>
    </citation>
    <scope>NUCLEOTIDE SEQUENCE [LARGE SCALE GENOMIC DNA]</scope>
    <source>
        <strain evidence="2 3">NBRC 108724</strain>
    </source>
</reference>
<keyword evidence="1" id="KW-0812">Transmembrane</keyword>
<feature type="transmembrane region" description="Helical" evidence="1">
    <location>
        <begin position="30"/>
        <end position="49"/>
    </location>
</feature>
<dbReference type="Proteomes" id="UP000474967">
    <property type="component" value="Unassembled WGS sequence"/>
</dbReference>
<organism evidence="2 3">
    <name type="scientific">Leifsonia tongyongensis</name>
    <dbReference type="NCBI Taxonomy" id="1268043"/>
    <lineage>
        <taxon>Bacteria</taxon>
        <taxon>Bacillati</taxon>
        <taxon>Actinomycetota</taxon>
        <taxon>Actinomycetes</taxon>
        <taxon>Micrococcales</taxon>
        <taxon>Microbacteriaceae</taxon>
        <taxon>Leifsonia</taxon>
    </lineage>
</organism>
<dbReference type="AlphaFoldDB" id="A0A6L9XTY5"/>
<feature type="transmembrane region" description="Helical" evidence="1">
    <location>
        <begin position="61"/>
        <end position="83"/>
    </location>
</feature>
<accession>A0A6L9XTY5</accession>
<evidence type="ECO:0008006" key="4">
    <source>
        <dbReference type="Google" id="ProtNLM"/>
    </source>
</evidence>
<sequence length="114" mass="12449">MEPMSETPDEQATVTEDTVTVRRSPRYFRFMFAGVVVFALVALVLTFAFPENPTYSRAQVFGFLLVAAIAVGVAVGSVVALALDRATNKRAKTVQADRLDVRVTSDDTHNPIES</sequence>
<name>A0A6L9XTY5_9MICO</name>
<evidence type="ECO:0000313" key="3">
    <source>
        <dbReference type="Proteomes" id="UP000474967"/>
    </source>
</evidence>
<evidence type="ECO:0000256" key="1">
    <source>
        <dbReference type="SAM" id="Phobius"/>
    </source>
</evidence>
<protein>
    <recommendedName>
        <fullName evidence="4">Potassium transporter Trk</fullName>
    </recommendedName>
</protein>
<proteinExistence type="predicted"/>
<comment type="caution">
    <text evidence="2">The sequence shown here is derived from an EMBL/GenBank/DDBJ whole genome shotgun (WGS) entry which is preliminary data.</text>
</comment>
<keyword evidence="3" id="KW-1185">Reference proteome</keyword>
<evidence type="ECO:0000313" key="2">
    <source>
        <dbReference type="EMBL" id="NEN04871.1"/>
    </source>
</evidence>